<dbReference type="SUPFAM" id="SSF103491">
    <property type="entry name" value="Preprotein translocase SecY subunit"/>
    <property type="match status" value="1"/>
</dbReference>
<dbReference type="Pfam" id="PF00344">
    <property type="entry name" value="SecY"/>
    <property type="match status" value="1"/>
</dbReference>
<dbReference type="OrthoDB" id="420669at2759"/>
<evidence type="ECO:0000256" key="3">
    <source>
        <dbReference type="ARBA" id="ARBA00022448"/>
    </source>
</evidence>
<dbReference type="NCBIfam" id="NF006341">
    <property type="entry name" value="PRK08568.1-5"/>
    <property type="match status" value="1"/>
</dbReference>
<dbReference type="PIRSF" id="PIRSF004557">
    <property type="entry name" value="SecY"/>
    <property type="match status" value="1"/>
</dbReference>
<comment type="similarity">
    <text evidence="2 10">Belongs to the SecY/SEC61-alpha family.</text>
</comment>
<evidence type="ECO:0000256" key="7">
    <source>
        <dbReference type="ARBA" id="ARBA00022989"/>
    </source>
</evidence>
<gene>
    <name evidence="13" type="ORF">AB675_93</name>
</gene>
<keyword evidence="3" id="KW-0813">Transport</keyword>
<evidence type="ECO:0000256" key="10">
    <source>
        <dbReference type="RuleBase" id="RU004349"/>
    </source>
</evidence>
<comment type="subcellular location">
    <subcellularLocation>
        <location evidence="1">Endoplasmic reticulum membrane</location>
        <topology evidence="1">Multi-pass membrane protein</topology>
    </subcellularLocation>
</comment>
<keyword evidence="6" id="KW-0653">Protein transport</keyword>
<accession>A0A0N0NKE6</accession>
<feature type="transmembrane region" description="Helical" evidence="11">
    <location>
        <begin position="33"/>
        <end position="55"/>
    </location>
</feature>
<feature type="transmembrane region" description="Helical" evidence="11">
    <location>
        <begin position="75"/>
        <end position="100"/>
    </location>
</feature>
<dbReference type="GO" id="GO:0015031">
    <property type="term" value="P:protein transport"/>
    <property type="evidence" value="ECO:0007669"/>
    <property type="project" value="UniProtKB-KW"/>
</dbReference>
<organism evidence="13 14">
    <name type="scientific">Cyphellophora attinorum</name>
    <dbReference type="NCBI Taxonomy" id="1664694"/>
    <lineage>
        <taxon>Eukaryota</taxon>
        <taxon>Fungi</taxon>
        <taxon>Dikarya</taxon>
        <taxon>Ascomycota</taxon>
        <taxon>Pezizomycotina</taxon>
        <taxon>Eurotiomycetes</taxon>
        <taxon>Chaetothyriomycetidae</taxon>
        <taxon>Chaetothyriales</taxon>
        <taxon>Cyphellophoraceae</taxon>
        <taxon>Cyphellophora</taxon>
    </lineage>
</organism>
<keyword evidence="7 11" id="KW-1133">Transmembrane helix</keyword>
<dbReference type="GO" id="GO:0005789">
    <property type="term" value="C:endoplasmic reticulum membrane"/>
    <property type="evidence" value="ECO:0007669"/>
    <property type="project" value="UniProtKB-SubCell"/>
</dbReference>
<comment type="caution">
    <text evidence="13">The sequence shown here is derived from an EMBL/GenBank/DDBJ whole genome shotgun (WGS) entry which is preliminary data.</text>
</comment>
<dbReference type="Pfam" id="PF10559">
    <property type="entry name" value="Plug_translocon"/>
    <property type="match status" value="1"/>
</dbReference>
<feature type="transmembrane region" description="Helical" evidence="11">
    <location>
        <begin position="244"/>
        <end position="265"/>
    </location>
</feature>
<keyword evidence="4 11" id="KW-0812">Transmembrane</keyword>
<feature type="transmembrane region" description="Helical" evidence="11">
    <location>
        <begin position="120"/>
        <end position="139"/>
    </location>
</feature>
<evidence type="ECO:0000256" key="8">
    <source>
        <dbReference type="ARBA" id="ARBA00023010"/>
    </source>
</evidence>
<dbReference type="PROSITE" id="PS00756">
    <property type="entry name" value="SECY_2"/>
    <property type="match status" value="1"/>
</dbReference>
<evidence type="ECO:0000313" key="13">
    <source>
        <dbReference type="EMBL" id="KPI37749.1"/>
    </source>
</evidence>
<keyword evidence="8" id="KW-0811">Translocation</keyword>
<keyword evidence="9 11" id="KW-0472">Membrane</keyword>
<dbReference type="InterPro" id="IPR002208">
    <property type="entry name" value="SecY/SEC61-alpha"/>
</dbReference>
<feature type="transmembrane region" description="Helical" evidence="11">
    <location>
        <begin position="285"/>
        <end position="311"/>
    </location>
</feature>
<evidence type="ECO:0000256" key="4">
    <source>
        <dbReference type="ARBA" id="ARBA00022692"/>
    </source>
</evidence>
<name>A0A0N0NKE6_9EURO</name>
<sequence>MSGLRFLDLIKPFTPLLPEVAAPESKINFNQKLMWTGCTLLIFLVMSQMPLYGIVSSDTSDPIYWLRMMLASNRGTLMELGTTPIISSGMVFQLLAGTHLIDVNLDLKADRELYQTAQKLFAIILSFGQACVFVLTGLYGQPSDLGAGICLLLIVQLVLAGLVVILLDELLQKGYGLGSGISLFIATNICESIVWKAFSPTTIDTGRGKEFEGAIIALVHLLVTWPDKTRALREAFYRQHLPNVMNLLATLAVFGMVIYLQGFRVEIPVKSSRQRGMRGSYPVRLFYTSNMPIMLQSALASNIFMISQMLYTRFSDNLLVKLFGTWEPREAPPSSTPLLDPIHTVIYIAFIVVACALFSKTWIEVSGSAPRDVAKQLKDQGLVMAGHREQSMYKELKRVIPTAAAFGGACIGALSVASDMMGALGSGTGILLAVTIIYGYFEIAAKEGEFGQGLKGLVM</sequence>
<evidence type="ECO:0000256" key="5">
    <source>
        <dbReference type="ARBA" id="ARBA00022824"/>
    </source>
</evidence>
<dbReference type="RefSeq" id="XP_017997712.1">
    <property type="nucleotide sequence ID" value="XM_018149929.1"/>
</dbReference>
<dbReference type="GeneID" id="28741700"/>
<dbReference type="InterPro" id="IPR023201">
    <property type="entry name" value="SecY_dom_sf"/>
</dbReference>
<evidence type="ECO:0000256" key="11">
    <source>
        <dbReference type="SAM" id="Phobius"/>
    </source>
</evidence>
<evidence type="ECO:0000256" key="1">
    <source>
        <dbReference type="ARBA" id="ARBA00004477"/>
    </source>
</evidence>
<keyword evidence="5" id="KW-0256">Endoplasmic reticulum</keyword>
<feature type="transmembrane region" description="Helical" evidence="11">
    <location>
        <begin position="174"/>
        <end position="195"/>
    </location>
</feature>
<dbReference type="Gene3D" id="1.10.3370.10">
    <property type="entry name" value="SecY subunit domain"/>
    <property type="match status" value="1"/>
</dbReference>
<dbReference type="Proteomes" id="UP000038010">
    <property type="component" value="Unassembled WGS sequence"/>
</dbReference>
<feature type="domain" description="Translocon Sec61/SecY plug" evidence="12">
    <location>
        <begin position="41"/>
        <end position="75"/>
    </location>
</feature>
<dbReference type="AlphaFoldDB" id="A0A0N0NKE6"/>
<proteinExistence type="inferred from homology"/>
<feature type="transmembrane region" description="Helical" evidence="11">
    <location>
        <begin position="145"/>
        <end position="167"/>
    </location>
</feature>
<dbReference type="NCBIfam" id="TIGR00967">
    <property type="entry name" value="3a0501s007"/>
    <property type="match status" value="1"/>
</dbReference>
<dbReference type="InterPro" id="IPR019561">
    <property type="entry name" value="Translocon_Sec61/SecY_plug_dom"/>
</dbReference>
<evidence type="ECO:0000256" key="6">
    <source>
        <dbReference type="ARBA" id="ARBA00022927"/>
    </source>
</evidence>
<feature type="transmembrane region" description="Helical" evidence="11">
    <location>
        <begin position="423"/>
        <end position="441"/>
    </location>
</feature>
<dbReference type="FunFam" id="1.10.3370.10:FF:000002">
    <property type="entry name" value="Transport Sec61 subunit alpha isoform 2"/>
    <property type="match status" value="1"/>
</dbReference>
<feature type="transmembrane region" description="Helical" evidence="11">
    <location>
        <begin position="399"/>
        <end position="417"/>
    </location>
</feature>
<evidence type="ECO:0000256" key="2">
    <source>
        <dbReference type="ARBA" id="ARBA00005751"/>
    </source>
</evidence>
<keyword evidence="14" id="KW-1185">Reference proteome</keyword>
<evidence type="ECO:0000313" key="14">
    <source>
        <dbReference type="Proteomes" id="UP000038010"/>
    </source>
</evidence>
<dbReference type="EMBL" id="LFJN01000022">
    <property type="protein sequence ID" value="KPI37749.1"/>
    <property type="molecule type" value="Genomic_DNA"/>
</dbReference>
<dbReference type="PANTHER" id="PTHR10906">
    <property type="entry name" value="SECY/SEC61-ALPHA FAMILY MEMBER"/>
    <property type="match status" value="1"/>
</dbReference>
<reference evidence="13 14" key="1">
    <citation type="submission" date="2015-06" db="EMBL/GenBank/DDBJ databases">
        <title>Draft genome of the ant-associated black yeast Phialophora attae CBS 131958.</title>
        <authorList>
            <person name="Moreno L.F."/>
            <person name="Stielow B.J."/>
            <person name="de Hoog S."/>
            <person name="Vicente V.A."/>
            <person name="Weiss V.A."/>
            <person name="de Vries M."/>
            <person name="Cruz L.M."/>
            <person name="Souza E.M."/>
        </authorList>
    </citation>
    <scope>NUCLEOTIDE SEQUENCE [LARGE SCALE GENOMIC DNA]</scope>
    <source>
        <strain evidence="13 14">CBS 131958</strain>
    </source>
</reference>
<dbReference type="STRING" id="1664694.A0A0N0NKE6"/>
<protein>
    <submittedName>
        <fullName evidence="13">Protein transport protein SEC61 subunit alpha</fullName>
    </submittedName>
</protein>
<feature type="transmembrane region" description="Helical" evidence="11">
    <location>
        <begin position="342"/>
        <end position="363"/>
    </location>
</feature>
<dbReference type="VEuPathDB" id="FungiDB:AB675_93"/>
<evidence type="ECO:0000256" key="9">
    <source>
        <dbReference type="ARBA" id="ARBA00023136"/>
    </source>
</evidence>
<evidence type="ECO:0000259" key="12">
    <source>
        <dbReference type="Pfam" id="PF10559"/>
    </source>
</evidence>
<dbReference type="InterPro" id="IPR030659">
    <property type="entry name" value="SecY_CS"/>
</dbReference>